<dbReference type="FunFam" id="3.90.180.10:FF:000067">
    <property type="entry name" value="alcohol dehydrogenase 1-like isoform X1"/>
    <property type="match status" value="1"/>
</dbReference>
<dbReference type="SUPFAM" id="SSF50129">
    <property type="entry name" value="GroES-like"/>
    <property type="match status" value="2"/>
</dbReference>
<name>A0A183C2P9_GLOPA</name>
<evidence type="ECO:0000256" key="3">
    <source>
        <dbReference type="ARBA" id="ARBA00022833"/>
    </source>
</evidence>
<dbReference type="AlphaFoldDB" id="A0A183C2P9"/>
<evidence type="ECO:0000256" key="2">
    <source>
        <dbReference type="ARBA" id="ARBA00022723"/>
    </source>
</evidence>
<dbReference type="PANTHER" id="PTHR43880:SF12">
    <property type="entry name" value="ALCOHOL DEHYDROGENASE CLASS-3"/>
    <property type="match status" value="1"/>
</dbReference>
<reference evidence="7" key="1">
    <citation type="submission" date="2014-05" db="EMBL/GenBank/DDBJ databases">
        <title>The genome and life-stage specific transcriptomes of Globodera pallida elucidate key aspects of plant parasitism by a cyst nematode.</title>
        <authorList>
            <person name="Cotton J.A."/>
            <person name="Lilley C.J."/>
            <person name="Jones L.M."/>
            <person name="Kikuchi T."/>
            <person name="Reid A.J."/>
            <person name="Thorpe P."/>
            <person name="Tsai I.J."/>
            <person name="Beasley H."/>
            <person name="Blok V."/>
            <person name="Cock P.J.A."/>
            <person name="Van den Akker S.E."/>
            <person name="Holroyd N."/>
            <person name="Hunt M."/>
            <person name="Mantelin S."/>
            <person name="Naghra H."/>
            <person name="Pain A."/>
            <person name="Palomares-Rius J.E."/>
            <person name="Zarowiecki M."/>
            <person name="Berriman M."/>
            <person name="Jones J.T."/>
            <person name="Urwin P.E."/>
        </authorList>
    </citation>
    <scope>NUCLEOTIDE SEQUENCE [LARGE SCALE GENOMIC DNA]</scope>
    <source>
        <strain evidence="7">Lindley</strain>
    </source>
</reference>
<dbReference type="InterPro" id="IPR036291">
    <property type="entry name" value="NAD(P)-bd_dom_sf"/>
</dbReference>
<organism evidence="7 8">
    <name type="scientific">Globodera pallida</name>
    <name type="common">Potato cyst nematode worm</name>
    <name type="synonym">Heterodera pallida</name>
    <dbReference type="NCBI Taxonomy" id="36090"/>
    <lineage>
        <taxon>Eukaryota</taxon>
        <taxon>Metazoa</taxon>
        <taxon>Ecdysozoa</taxon>
        <taxon>Nematoda</taxon>
        <taxon>Chromadorea</taxon>
        <taxon>Rhabditida</taxon>
        <taxon>Tylenchina</taxon>
        <taxon>Tylenchomorpha</taxon>
        <taxon>Tylenchoidea</taxon>
        <taxon>Heteroderidae</taxon>
        <taxon>Heteroderinae</taxon>
        <taxon>Globodera</taxon>
    </lineage>
</organism>
<protein>
    <submittedName>
        <fullName evidence="8">ADH_N domain-containing protein</fullName>
    </submittedName>
</protein>
<dbReference type="PROSITE" id="PS00059">
    <property type="entry name" value="ADH_ZINC"/>
    <property type="match status" value="1"/>
</dbReference>
<dbReference type="GO" id="GO:0008270">
    <property type="term" value="F:zinc ion binding"/>
    <property type="evidence" value="ECO:0007669"/>
    <property type="project" value="InterPro"/>
</dbReference>
<evidence type="ECO:0000256" key="4">
    <source>
        <dbReference type="ARBA" id="ARBA00023002"/>
    </source>
</evidence>
<dbReference type="GO" id="GO:0046294">
    <property type="term" value="P:formaldehyde catabolic process"/>
    <property type="evidence" value="ECO:0007669"/>
    <property type="project" value="TreeGrafter"/>
</dbReference>
<dbReference type="SUPFAM" id="SSF51735">
    <property type="entry name" value="NAD(P)-binding Rossmann-fold domains"/>
    <property type="match status" value="1"/>
</dbReference>
<sequence>MADTVGKTIKCRAAVAWEPKKPLVIEQIEVQPPKEGEMMYTAICHTDLFQVSGIDPKVKFPTVVGHEGAGVVESVGPGVESVRAGDHVIPLPLSQCRKCDICVDSKSNLCRKFMYFSENQQALYDGTTRFSCRGKPVYHFLGCSTFSEYTVTPEISVAKIDQSVPLDKAALLGCGVPTGYGSPIKGCPVNAGSTVGVWGLGAVGLAVVMGARDMGAKNIVAIDHEYLALLSFNFCPKNLTTQAFECSKMCIGKTCILGVSGQNVTISNGLLLQGRTVMGICVGGFKTRDDIPMLAQKYQKGEILLDEFISWRCSLEQINEAWDKLQRGDGIRSIVAVSKE</sequence>
<dbReference type="PANTHER" id="PTHR43880">
    <property type="entry name" value="ALCOHOL DEHYDROGENASE"/>
    <property type="match status" value="1"/>
</dbReference>
<dbReference type="InterPro" id="IPR002328">
    <property type="entry name" value="ADH_Zn_CS"/>
</dbReference>
<dbReference type="Gene3D" id="3.90.180.10">
    <property type="entry name" value="Medium-chain alcohol dehydrogenases, catalytic domain"/>
    <property type="match status" value="2"/>
</dbReference>
<reference evidence="8" key="2">
    <citation type="submission" date="2016-06" db="UniProtKB">
        <authorList>
            <consortium name="WormBaseParasite"/>
        </authorList>
    </citation>
    <scope>IDENTIFICATION</scope>
</reference>
<evidence type="ECO:0000256" key="1">
    <source>
        <dbReference type="ARBA" id="ARBA00001947"/>
    </source>
</evidence>
<evidence type="ECO:0000313" key="8">
    <source>
        <dbReference type="WBParaSite" id="GPLIN_000714300"/>
    </source>
</evidence>
<evidence type="ECO:0000259" key="6">
    <source>
        <dbReference type="Pfam" id="PF08240"/>
    </source>
</evidence>
<accession>A0A183C2P9</accession>
<dbReference type="InterPro" id="IPR013154">
    <property type="entry name" value="ADH-like_N"/>
</dbReference>
<keyword evidence="3" id="KW-0862">Zinc</keyword>
<keyword evidence="5" id="KW-0520">NAD</keyword>
<dbReference type="Proteomes" id="UP000050741">
    <property type="component" value="Unassembled WGS sequence"/>
</dbReference>
<keyword evidence="7" id="KW-1185">Reference proteome</keyword>
<comment type="cofactor">
    <cofactor evidence="1">
        <name>Zn(2+)</name>
        <dbReference type="ChEBI" id="CHEBI:29105"/>
    </cofactor>
</comment>
<dbReference type="GO" id="GO:0005829">
    <property type="term" value="C:cytosol"/>
    <property type="evidence" value="ECO:0007669"/>
    <property type="project" value="TreeGrafter"/>
</dbReference>
<dbReference type="Gene3D" id="3.40.50.720">
    <property type="entry name" value="NAD(P)-binding Rossmann-like Domain"/>
    <property type="match status" value="1"/>
</dbReference>
<dbReference type="GO" id="GO:0051903">
    <property type="term" value="F:S-(hydroxymethyl)glutathione dehydrogenase [NAD(P)+] activity"/>
    <property type="evidence" value="ECO:0007669"/>
    <property type="project" value="TreeGrafter"/>
</dbReference>
<keyword evidence="4" id="KW-0560">Oxidoreductase</keyword>
<evidence type="ECO:0000256" key="5">
    <source>
        <dbReference type="ARBA" id="ARBA00023027"/>
    </source>
</evidence>
<dbReference type="WBParaSite" id="GPLIN_000714300">
    <property type="protein sequence ID" value="GPLIN_000714300"/>
    <property type="gene ID" value="GPLIN_000714300"/>
</dbReference>
<dbReference type="Pfam" id="PF08240">
    <property type="entry name" value="ADH_N"/>
    <property type="match status" value="1"/>
</dbReference>
<keyword evidence="2" id="KW-0479">Metal-binding</keyword>
<evidence type="ECO:0000313" key="7">
    <source>
        <dbReference type="Proteomes" id="UP000050741"/>
    </source>
</evidence>
<dbReference type="InterPro" id="IPR011032">
    <property type="entry name" value="GroES-like_sf"/>
</dbReference>
<proteinExistence type="predicted"/>
<feature type="domain" description="Alcohol dehydrogenase-like N-terminal" evidence="6">
    <location>
        <begin position="38"/>
        <end position="161"/>
    </location>
</feature>